<organism evidence="4 5">
    <name type="scientific">Candidimonas humi</name>
    <dbReference type="NCBI Taxonomy" id="683355"/>
    <lineage>
        <taxon>Bacteria</taxon>
        <taxon>Pseudomonadati</taxon>
        <taxon>Pseudomonadota</taxon>
        <taxon>Betaproteobacteria</taxon>
        <taxon>Burkholderiales</taxon>
        <taxon>Alcaligenaceae</taxon>
        <taxon>Candidimonas</taxon>
    </lineage>
</organism>
<dbReference type="InterPro" id="IPR006120">
    <property type="entry name" value="Resolvase_HTH_dom"/>
</dbReference>
<dbReference type="Pfam" id="PF02796">
    <property type="entry name" value="HTH_7"/>
    <property type="match status" value="1"/>
</dbReference>
<sequence length="245" mass="26942">MSRTKPAAAPMVARVYLRVSTEVQDLERQEGIITAAKAAGYYVAGIYREKASGARADRPELLRMVADLQPGEVVIAEKIDRISRLPLPEAERLVASIRGKGARLAVPGVVDLSDVAAEAQGVARIVLESVQDMLLKLALQMARDDYEDRRERQRQGIELARQTGRYKGRRADLKRRAQVVALRKSGHSISKTAELAGYSPAQVKRIWAEVSQAEAKQRGAFVEDALTEADALAAVGQDERQEERA</sequence>
<evidence type="ECO:0000313" key="5">
    <source>
        <dbReference type="Proteomes" id="UP001595848"/>
    </source>
</evidence>
<dbReference type="InterPro" id="IPR050639">
    <property type="entry name" value="SSR_resolvase"/>
</dbReference>
<dbReference type="Pfam" id="PF00239">
    <property type="entry name" value="Resolvase"/>
    <property type="match status" value="1"/>
</dbReference>
<dbReference type="InterPro" id="IPR006119">
    <property type="entry name" value="Resolv_N"/>
</dbReference>
<keyword evidence="5" id="KW-1185">Reference proteome</keyword>
<evidence type="ECO:0000256" key="1">
    <source>
        <dbReference type="ARBA" id="ARBA00009913"/>
    </source>
</evidence>
<dbReference type="InterPro" id="IPR006118">
    <property type="entry name" value="Recombinase_CS"/>
</dbReference>
<evidence type="ECO:0000256" key="2">
    <source>
        <dbReference type="PROSITE-ProRule" id="PRU10137"/>
    </source>
</evidence>
<dbReference type="Proteomes" id="UP001595848">
    <property type="component" value="Unassembled WGS sequence"/>
</dbReference>
<dbReference type="RefSeq" id="WP_217962865.1">
    <property type="nucleotide sequence ID" value="NZ_JAHTBN010000001.1"/>
</dbReference>
<accession>A0ABV8NSP3</accession>
<protein>
    <submittedName>
        <fullName evidence="4">Recombinase family protein</fullName>
    </submittedName>
</protein>
<comment type="similarity">
    <text evidence="1">Belongs to the site-specific recombinase resolvase family.</text>
</comment>
<comment type="caution">
    <text evidence="4">The sequence shown here is derived from an EMBL/GenBank/DDBJ whole genome shotgun (WGS) entry which is preliminary data.</text>
</comment>
<evidence type="ECO:0000313" key="4">
    <source>
        <dbReference type="EMBL" id="MFC4199439.1"/>
    </source>
</evidence>
<reference evidence="5" key="1">
    <citation type="journal article" date="2019" name="Int. J. Syst. Evol. Microbiol.">
        <title>The Global Catalogue of Microorganisms (GCM) 10K type strain sequencing project: providing services to taxonomists for standard genome sequencing and annotation.</title>
        <authorList>
            <consortium name="The Broad Institute Genomics Platform"/>
            <consortium name="The Broad Institute Genome Sequencing Center for Infectious Disease"/>
            <person name="Wu L."/>
            <person name="Ma J."/>
        </authorList>
    </citation>
    <scope>NUCLEOTIDE SEQUENCE [LARGE SCALE GENOMIC DNA]</scope>
    <source>
        <strain evidence="5">LMG 24813</strain>
    </source>
</reference>
<dbReference type="PROSITE" id="PS00398">
    <property type="entry name" value="RECOMBINASES_2"/>
    <property type="match status" value="1"/>
</dbReference>
<gene>
    <name evidence="4" type="ORF">ACFOY1_00610</name>
</gene>
<dbReference type="PANTHER" id="PTHR30461:SF26">
    <property type="entry name" value="RESOLVASE HOMOLOG YNEB"/>
    <property type="match status" value="1"/>
</dbReference>
<feature type="domain" description="Resolvase/invertase-type recombinase catalytic" evidence="3">
    <location>
        <begin position="12"/>
        <end position="156"/>
    </location>
</feature>
<dbReference type="EMBL" id="JBHSBV010000001">
    <property type="protein sequence ID" value="MFC4199439.1"/>
    <property type="molecule type" value="Genomic_DNA"/>
</dbReference>
<dbReference type="PROSITE" id="PS00397">
    <property type="entry name" value="RECOMBINASES_1"/>
    <property type="match status" value="1"/>
</dbReference>
<dbReference type="PROSITE" id="PS51736">
    <property type="entry name" value="RECOMBINASES_3"/>
    <property type="match status" value="1"/>
</dbReference>
<dbReference type="PANTHER" id="PTHR30461">
    <property type="entry name" value="DNA-INVERTASE FROM LAMBDOID PROPHAGE"/>
    <property type="match status" value="1"/>
</dbReference>
<dbReference type="SMART" id="SM00857">
    <property type="entry name" value="Resolvase"/>
    <property type="match status" value="1"/>
</dbReference>
<name>A0ABV8NSP3_9BURK</name>
<evidence type="ECO:0000259" key="3">
    <source>
        <dbReference type="PROSITE" id="PS51736"/>
    </source>
</evidence>
<proteinExistence type="inferred from homology"/>
<feature type="active site" description="O-(5'-phospho-DNA)-serine intermediate" evidence="2">
    <location>
        <position position="20"/>
    </location>
</feature>